<dbReference type="Gene3D" id="2.130.10.10">
    <property type="entry name" value="YVTN repeat-like/Quinoprotein amine dehydrogenase"/>
    <property type="match status" value="1"/>
</dbReference>
<sequence length="716" mass="81556">MDLFNGNFGSFVIGINCGGGESLWGMWVNESVCEERELERESNPRKENVRGLRLVNYVNLDSAPKVKYSRFRHIFAKSVRRSEWYDAGPGHGLAVAANPKMIALAVDVPAGGIIQVAKLMSMGRGNMQMGKIKEHEGPVCDVKWDPFNDNVLATASHDATVRIWHIDDNIRIRCLRILRIHSRRVHTIEWHSTVDNAIISASMDGRIVMWNIESDQIVYVIEGCYAHSFALSYNCSELAVTTKARELIIFDARTGMKLRETEVVHDGIMPSRIVYFDNGLENKLLLTTGSCRNSRRQIAVYDSKKLAKPLSVIDVDSGSGLLMPIVDNDLNLFYVAGKGDSNIRFYELNDEPPFLTYLNESSSHKAHTAVCALPKRGLDVLKCEIMRIYRVDAEQLVIEPLSFIVPRKADSFQVDLYPATRSPTPSLTFREWLAGLDRQPVLIELRDCMLNCTNKPVIFKDSTKHASKLITADINNDRKFRFLSQVTKPDYREISDREDREELQKLEEIRSKIAAELDANKSEVFSDETRIESEPDFFKSASQFPSGENLDLEKMSINMEIEKNACLQNDAVSTKYCGASFSLSDDIIVKSKKEQLQNERKNAISAPNSTREFKKAELNGHSLSICSKKVQKTGKESPRKWNGFSEETFTNVVLELEKELYKCRIHCEKLEKIIRLQQEDIDSLRYEINWKDDRIEFLQSQLIELNNAQSKNPKES</sequence>
<dbReference type="InterPro" id="IPR001680">
    <property type="entry name" value="WD40_rpt"/>
</dbReference>
<evidence type="ECO:0000313" key="9">
    <source>
        <dbReference type="WBParaSite" id="DME_0000765401-mRNA-1"/>
    </source>
</evidence>
<feature type="repeat" description="WD" evidence="3">
    <location>
        <begin position="132"/>
        <end position="174"/>
    </location>
</feature>
<evidence type="ECO:0000313" key="6">
    <source>
        <dbReference type="EMBL" id="VDN51948.1"/>
    </source>
</evidence>
<feature type="domain" description="DUF1899" evidence="5">
    <location>
        <begin position="65"/>
        <end position="123"/>
    </location>
</feature>
<reference evidence="9" key="1">
    <citation type="submission" date="2017-02" db="UniProtKB">
        <authorList>
            <consortium name="WormBaseParasite"/>
        </authorList>
    </citation>
    <scope>IDENTIFICATION</scope>
</reference>
<evidence type="ECO:0000313" key="7">
    <source>
        <dbReference type="Proteomes" id="UP000038040"/>
    </source>
</evidence>
<evidence type="ECO:0000313" key="8">
    <source>
        <dbReference type="Proteomes" id="UP000274756"/>
    </source>
</evidence>
<keyword evidence="2 4" id="KW-0677">Repeat</keyword>
<dbReference type="PROSITE" id="PS50294">
    <property type="entry name" value="WD_REPEATS_REGION"/>
    <property type="match status" value="2"/>
</dbReference>
<dbReference type="SMART" id="SM01166">
    <property type="entry name" value="DUF1899"/>
    <property type="match status" value="1"/>
</dbReference>
<dbReference type="EMBL" id="UYYG01000037">
    <property type="protein sequence ID" value="VDN51948.1"/>
    <property type="molecule type" value="Genomic_DNA"/>
</dbReference>
<dbReference type="AlphaFoldDB" id="A0A0N4UJ40"/>
<dbReference type="SUPFAM" id="SSF50978">
    <property type="entry name" value="WD40 repeat-like"/>
    <property type="match status" value="1"/>
</dbReference>
<dbReference type="InterPro" id="IPR015943">
    <property type="entry name" value="WD40/YVTN_repeat-like_dom_sf"/>
</dbReference>
<organism evidence="7 9">
    <name type="scientific">Dracunculus medinensis</name>
    <name type="common">Guinea worm</name>
    <dbReference type="NCBI Taxonomy" id="318479"/>
    <lineage>
        <taxon>Eukaryota</taxon>
        <taxon>Metazoa</taxon>
        <taxon>Ecdysozoa</taxon>
        <taxon>Nematoda</taxon>
        <taxon>Chromadorea</taxon>
        <taxon>Rhabditida</taxon>
        <taxon>Spirurina</taxon>
        <taxon>Dracunculoidea</taxon>
        <taxon>Dracunculidae</taxon>
        <taxon>Dracunculus</taxon>
    </lineage>
</organism>
<dbReference type="InterPro" id="IPR015505">
    <property type="entry name" value="Coronin"/>
</dbReference>
<dbReference type="Proteomes" id="UP000274756">
    <property type="component" value="Unassembled WGS sequence"/>
</dbReference>
<dbReference type="STRING" id="318479.A0A0N4UJ40"/>
<evidence type="ECO:0000256" key="4">
    <source>
        <dbReference type="RuleBase" id="RU280818"/>
    </source>
</evidence>
<dbReference type="PROSITE" id="PS00678">
    <property type="entry name" value="WD_REPEATS_1"/>
    <property type="match status" value="1"/>
</dbReference>
<protein>
    <recommendedName>
        <fullName evidence="4">Coronin</fullName>
    </recommendedName>
</protein>
<dbReference type="InterPro" id="IPR019775">
    <property type="entry name" value="WD40_repeat_CS"/>
</dbReference>
<feature type="repeat" description="WD" evidence="3">
    <location>
        <begin position="178"/>
        <end position="220"/>
    </location>
</feature>
<dbReference type="InterPro" id="IPR015048">
    <property type="entry name" value="DUF1899"/>
</dbReference>
<dbReference type="PANTHER" id="PTHR10856:SF44">
    <property type="entry name" value="CORONIN"/>
    <property type="match status" value="1"/>
</dbReference>
<keyword evidence="8" id="KW-1185">Reference proteome</keyword>
<dbReference type="PROSITE" id="PS50082">
    <property type="entry name" value="WD_REPEATS_2"/>
    <property type="match status" value="2"/>
</dbReference>
<name>A0A0N4UJ40_DRAME</name>
<dbReference type="PANTHER" id="PTHR10856">
    <property type="entry name" value="CORONIN"/>
    <property type="match status" value="1"/>
</dbReference>
<comment type="similarity">
    <text evidence="4">Belongs to the WD repeat coronin family.</text>
</comment>
<keyword evidence="1 3" id="KW-0853">WD repeat</keyword>
<gene>
    <name evidence="6" type="ORF">DME_LOCUS1921</name>
</gene>
<reference evidence="6 8" key="2">
    <citation type="submission" date="2018-11" db="EMBL/GenBank/DDBJ databases">
        <authorList>
            <consortium name="Pathogen Informatics"/>
        </authorList>
    </citation>
    <scope>NUCLEOTIDE SEQUENCE [LARGE SCALE GENOMIC DNA]</scope>
</reference>
<dbReference type="GO" id="GO:0051015">
    <property type="term" value="F:actin filament binding"/>
    <property type="evidence" value="ECO:0007669"/>
    <property type="project" value="TreeGrafter"/>
</dbReference>
<dbReference type="InterPro" id="IPR036322">
    <property type="entry name" value="WD40_repeat_dom_sf"/>
</dbReference>
<evidence type="ECO:0000256" key="1">
    <source>
        <dbReference type="ARBA" id="ARBA00022574"/>
    </source>
</evidence>
<dbReference type="Pfam" id="PF08953">
    <property type="entry name" value="DUF1899"/>
    <property type="match status" value="1"/>
</dbReference>
<accession>A0A0N4UJ40</accession>
<proteinExistence type="inferred from homology"/>
<dbReference type="Pfam" id="PF16300">
    <property type="entry name" value="WD40_4"/>
    <property type="match status" value="1"/>
</dbReference>
<dbReference type="OrthoDB" id="1850764at2759"/>
<dbReference type="Proteomes" id="UP000038040">
    <property type="component" value="Unplaced"/>
</dbReference>
<dbReference type="Pfam" id="PF00400">
    <property type="entry name" value="WD40"/>
    <property type="match status" value="2"/>
</dbReference>
<dbReference type="SMART" id="SM00320">
    <property type="entry name" value="WD40"/>
    <property type="match status" value="2"/>
</dbReference>
<dbReference type="SMART" id="SM01167">
    <property type="entry name" value="DUF1900"/>
    <property type="match status" value="1"/>
</dbReference>
<dbReference type="WBParaSite" id="DME_0000765401-mRNA-1">
    <property type="protein sequence ID" value="DME_0000765401-mRNA-1"/>
    <property type="gene ID" value="DME_0000765401"/>
</dbReference>
<evidence type="ECO:0000256" key="3">
    <source>
        <dbReference type="PROSITE-ProRule" id="PRU00221"/>
    </source>
</evidence>
<evidence type="ECO:0000259" key="5">
    <source>
        <dbReference type="SMART" id="SM01166"/>
    </source>
</evidence>
<evidence type="ECO:0000256" key="2">
    <source>
        <dbReference type="ARBA" id="ARBA00022737"/>
    </source>
</evidence>